<evidence type="ECO:0000256" key="1">
    <source>
        <dbReference type="PROSITE-ProRule" id="PRU10141"/>
    </source>
</evidence>
<name>A0A935UED0_9PROT</name>
<dbReference type="InterPro" id="IPR053235">
    <property type="entry name" value="Ser_Thr_kinase"/>
</dbReference>
<accession>A0A935UED0</accession>
<dbReference type="PANTHER" id="PTHR24361">
    <property type="entry name" value="MITOGEN-ACTIVATED KINASE KINASE KINASE"/>
    <property type="match status" value="1"/>
</dbReference>
<evidence type="ECO:0000313" key="4">
    <source>
        <dbReference type="EMBL" id="MBK7673806.1"/>
    </source>
</evidence>
<dbReference type="PROSITE" id="PS50011">
    <property type="entry name" value="PROTEIN_KINASE_DOM"/>
    <property type="match status" value="1"/>
</dbReference>
<evidence type="ECO:0000259" key="3">
    <source>
        <dbReference type="PROSITE" id="PS50011"/>
    </source>
</evidence>
<evidence type="ECO:0000313" key="5">
    <source>
        <dbReference type="Proteomes" id="UP000697998"/>
    </source>
</evidence>
<feature type="region of interest" description="Disordered" evidence="2">
    <location>
        <begin position="1"/>
        <end position="22"/>
    </location>
</feature>
<feature type="domain" description="Protein kinase" evidence="3">
    <location>
        <begin position="52"/>
        <end position="316"/>
    </location>
</feature>
<organism evidence="4 5">
    <name type="scientific">Candidatus Accumulibacter proximus</name>
    <dbReference type="NCBI Taxonomy" id="2954385"/>
    <lineage>
        <taxon>Bacteria</taxon>
        <taxon>Pseudomonadati</taxon>
        <taxon>Pseudomonadota</taxon>
        <taxon>Betaproteobacteria</taxon>
        <taxon>Candidatus Accumulibacter</taxon>
    </lineage>
</organism>
<dbReference type="Gene3D" id="1.10.510.10">
    <property type="entry name" value="Transferase(Phosphotransferase) domain 1"/>
    <property type="match status" value="1"/>
</dbReference>
<dbReference type="GO" id="GO:0004674">
    <property type="term" value="F:protein serine/threonine kinase activity"/>
    <property type="evidence" value="ECO:0007669"/>
    <property type="project" value="TreeGrafter"/>
</dbReference>
<dbReference type="Gene3D" id="3.30.200.20">
    <property type="entry name" value="Phosphorylase Kinase, domain 1"/>
    <property type="match status" value="1"/>
</dbReference>
<comment type="caution">
    <text evidence="4">The sequence shown here is derived from an EMBL/GenBank/DDBJ whole genome shotgun (WGS) entry which is preliminary data.</text>
</comment>
<dbReference type="CDD" id="cd00180">
    <property type="entry name" value="PKc"/>
    <property type="match status" value="1"/>
</dbReference>
<keyword evidence="1" id="KW-0547">Nucleotide-binding</keyword>
<dbReference type="Proteomes" id="UP000697998">
    <property type="component" value="Unassembled WGS sequence"/>
</dbReference>
<evidence type="ECO:0000256" key="2">
    <source>
        <dbReference type="SAM" id="MobiDB-lite"/>
    </source>
</evidence>
<dbReference type="InterPro" id="IPR017441">
    <property type="entry name" value="Protein_kinase_ATP_BS"/>
</dbReference>
<reference evidence="4 5" key="1">
    <citation type="submission" date="2020-10" db="EMBL/GenBank/DDBJ databases">
        <title>Connecting structure to function with the recovery of over 1000 high-quality activated sludge metagenome-assembled genomes encoding full-length rRNA genes using long-read sequencing.</title>
        <authorList>
            <person name="Singleton C.M."/>
            <person name="Petriglieri F."/>
            <person name="Kristensen J.M."/>
            <person name="Kirkegaard R.H."/>
            <person name="Michaelsen T.Y."/>
            <person name="Andersen M.H."/>
            <person name="Karst S.M."/>
            <person name="Dueholm M.S."/>
            <person name="Nielsen P.H."/>
            <person name="Albertsen M."/>
        </authorList>
    </citation>
    <scope>NUCLEOTIDE SEQUENCE [LARGE SCALE GENOMIC DNA]</scope>
    <source>
        <strain evidence="4">EsbW_18-Q3-R4-48_BATAC.285</strain>
    </source>
</reference>
<gene>
    <name evidence="4" type="ORF">IPJ27_03040</name>
</gene>
<keyword evidence="4" id="KW-0808">Transferase</keyword>
<dbReference type="GO" id="GO:0005737">
    <property type="term" value="C:cytoplasm"/>
    <property type="evidence" value="ECO:0007669"/>
    <property type="project" value="TreeGrafter"/>
</dbReference>
<keyword evidence="1" id="KW-0067">ATP-binding</keyword>
<dbReference type="InterPro" id="IPR011009">
    <property type="entry name" value="Kinase-like_dom_sf"/>
</dbReference>
<dbReference type="InterPro" id="IPR000719">
    <property type="entry name" value="Prot_kinase_dom"/>
</dbReference>
<dbReference type="SUPFAM" id="SSF56112">
    <property type="entry name" value="Protein kinase-like (PK-like)"/>
    <property type="match status" value="1"/>
</dbReference>
<proteinExistence type="predicted"/>
<dbReference type="Pfam" id="PF00069">
    <property type="entry name" value="Pkinase"/>
    <property type="match status" value="1"/>
</dbReference>
<dbReference type="AlphaFoldDB" id="A0A935UED0"/>
<keyword evidence="4" id="KW-0418">Kinase</keyword>
<dbReference type="EMBL" id="JADJMH010000001">
    <property type="protein sequence ID" value="MBK7673806.1"/>
    <property type="molecule type" value="Genomic_DNA"/>
</dbReference>
<dbReference type="PROSITE" id="PS00107">
    <property type="entry name" value="PROTEIN_KINASE_ATP"/>
    <property type="match status" value="1"/>
</dbReference>
<protein>
    <submittedName>
        <fullName evidence="4">Protein kinase</fullName>
    </submittedName>
</protein>
<sequence length="316" mass="35203">MTPPPDSPAVPNPLPNPNVGLAAPTIEASQPVSRQFTPPALGETITVDGKYYFIGQLIGKGAFGEAYECTDEWSNDLVAKILVPKNQTYDEVKENWLQELHKLMHLRHPNITFIHQAFEYKDTFYLIIERCTMTLEAIISDPKLNHELWVPYVARDILQALDYVHLLGYVHKDIHAGNVFVAQSFDRMVPTKDPVWSFKVGDLGISRLETDIRVFNTLLAQWMIPPEALDPATFGAVSRSTDIYHAALLLLALMNGGTPSFTPDEVLAGAPRKLAESLPSKFAPVVARALRRHTNARTPTAMQFWRELSSVTSSAA</sequence>
<feature type="compositionally biased region" description="Pro residues" evidence="2">
    <location>
        <begin position="1"/>
        <end position="16"/>
    </location>
</feature>
<dbReference type="GO" id="GO:0005524">
    <property type="term" value="F:ATP binding"/>
    <property type="evidence" value="ECO:0007669"/>
    <property type="project" value="UniProtKB-UniRule"/>
</dbReference>
<feature type="binding site" evidence="1">
    <location>
        <position position="80"/>
    </location>
    <ligand>
        <name>ATP</name>
        <dbReference type="ChEBI" id="CHEBI:30616"/>
    </ligand>
</feature>